<keyword evidence="6 11" id="KW-0460">Magnesium</keyword>
<sequence>MRLNRKLEHIELSLRQKSIEGATGFNDITLVHNPLPQLDWEDVDTSCVFLGKQLKVPLLINAMTGGHPQLESINHNLARAAAAAGVALAVGSQRAALEDHSTRSSFAVVREANPDGVILANLGADCSLSEAREAIAMIRADGIQLHLNAPQELAMEEGDRKFRGVLENIGLLARQLDVPVIVKEVGFGMPRESIRRIAGAGVHYIDVGGAGGTDFMAIEQARSGKEAGFSWGIPTAVSLLEGLAEENEEIHLIASGGIQHALDCVKALSLGCFLVGMARPLLRIVIQDSVEGLTRYLDRFIEETRRIMLMLGAKTVPDLKKVPVIINGQTYHWMCRRGIDVDHYARRQGLL</sequence>
<feature type="binding site" evidence="11">
    <location>
        <position position="152"/>
    </location>
    <ligand>
        <name>Mg(2+)</name>
        <dbReference type="ChEBI" id="CHEBI:18420"/>
    </ligand>
</feature>
<feature type="binding site" evidence="11">
    <location>
        <begin position="92"/>
        <end position="94"/>
    </location>
    <ligand>
        <name>substrate</name>
    </ligand>
</feature>
<feature type="binding site" evidence="11">
    <location>
        <position position="92"/>
    </location>
    <ligand>
        <name>FMN</name>
        <dbReference type="ChEBI" id="CHEBI:58210"/>
    </ligand>
</feature>
<evidence type="ECO:0000256" key="5">
    <source>
        <dbReference type="ARBA" id="ARBA00022723"/>
    </source>
</evidence>
<dbReference type="HAMAP" id="MF_00354">
    <property type="entry name" value="Idi_2"/>
    <property type="match status" value="1"/>
</dbReference>
<evidence type="ECO:0000313" key="13">
    <source>
        <dbReference type="EMBL" id="SHE92188.1"/>
    </source>
</evidence>
<keyword evidence="4 11" id="KW-0288">FMN</keyword>
<evidence type="ECO:0000256" key="9">
    <source>
        <dbReference type="ARBA" id="ARBA00023235"/>
    </source>
</evidence>
<dbReference type="EC" id="5.3.3.2" evidence="11"/>
<evidence type="ECO:0000256" key="4">
    <source>
        <dbReference type="ARBA" id="ARBA00022643"/>
    </source>
</evidence>
<comment type="catalytic activity">
    <reaction evidence="11">
        <text>isopentenyl diphosphate = dimethylallyl diphosphate</text>
        <dbReference type="Rhea" id="RHEA:23284"/>
        <dbReference type="ChEBI" id="CHEBI:57623"/>
        <dbReference type="ChEBI" id="CHEBI:128769"/>
        <dbReference type="EC" id="5.3.3.2"/>
    </reaction>
</comment>
<organism evidence="13 14">
    <name type="scientific">Desulforamulus putei DSM 12395</name>
    <dbReference type="NCBI Taxonomy" id="1121429"/>
    <lineage>
        <taxon>Bacteria</taxon>
        <taxon>Bacillati</taxon>
        <taxon>Bacillota</taxon>
        <taxon>Clostridia</taxon>
        <taxon>Eubacteriales</taxon>
        <taxon>Peptococcaceae</taxon>
        <taxon>Desulforamulus</taxon>
    </lineage>
</organism>
<dbReference type="PIRSF" id="PIRSF003314">
    <property type="entry name" value="IPP_isomerase"/>
    <property type="match status" value="1"/>
</dbReference>
<dbReference type="PANTHER" id="PTHR43665">
    <property type="entry name" value="ISOPENTENYL-DIPHOSPHATE DELTA-ISOMERASE"/>
    <property type="match status" value="1"/>
</dbReference>
<keyword evidence="2 11" id="KW-0963">Cytoplasm</keyword>
<dbReference type="Pfam" id="PF01070">
    <property type="entry name" value="FMN_dh"/>
    <property type="match status" value="1"/>
</dbReference>
<evidence type="ECO:0000256" key="11">
    <source>
        <dbReference type="HAMAP-Rule" id="MF_00354"/>
    </source>
</evidence>
<feature type="binding site" evidence="11">
    <location>
        <begin position="5"/>
        <end position="6"/>
    </location>
    <ligand>
        <name>substrate</name>
    </ligand>
</feature>
<evidence type="ECO:0000256" key="2">
    <source>
        <dbReference type="ARBA" id="ARBA00022490"/>
    </source>
</evidence>
<dbReference type="GO" id="GO:0004452">
    <property type="term" value="F:isopentenyl-diphosphate delta-isomerase activity"/>
    <property type="evidence" value="ECO:0007669"/>
    <property type="project" value="UniProtKB-UniRule"/>
</dbReference>
<dbReference type="GO" id="GO:0016491">
    <property type="term" value="F:oxidoreductase activity"/>
    <property type="evidence" value="ECO:0007669"/>
    <property type="project" value="InterPro"/>
</dbReference>
<proteinExistence type="inferred from homology"/>
<comment type="similarity">
    <text evidence="11">Belongs to the IPP isomerase type 2 family.</text>
</comment>
<comment type="caution">
    <text evidence="11">Lacks conserved residue(s) required for the propagation of feature annotation.</text>
</comment>
<keyword evidence="7 11" id="KW-0521">NADP</keyword>
<feature type="binding site" evidence="11">
    <location>
        <begin position="62"/>
        <end position="64"/>
    </location>
    <ligand>
        <name>FMN</name>
        <dbReference type="ChEBI" id="CHEBI:58210"/>
    </ligand>
</feature>
<dbReference type="GO" id="GO:0070402">
    <property type="term" value="F:NADPH binding"/>
    <property type="evidence" value="ECO:0007669"/>
    <property type="project" value="UniProtKB-UniRule"/>
</dbReference>
<dbReference type="Gene3D" id="3.20.20.70">
    <property type="entry name" value="Aldolase class I"/>
    <property type="match status" value="1"/>
</dbReference>
<keyword evidence="5 11" id="KW-0479">Metal-binding</keyword>
<comment type="cofactor">
    <cofactor evidence="11">
        <name>Mg(2+)</name>
        <dbReference type="ChEBI" id="CHEBI:18420"/>
    </cofactor>
</comment>
<dbReference type="OrthoDB" id="9795032at2"/>
<feature type="binding site" evidence="11">
    <location>
        <position position="151"/>
    </location>
    <ligand>
        <name>substrate</name>
    </ligand>
</feature>
<dbReference type="GO" id="GO:0010181">
    <property type="term" value="F:FMN binding"/>
    <property type="evidence" value="ECO:0007669"/>
    <property type="project" value="UniProtKB-UniRule"/>
</dbReference>
<comment type="function">
    <text evidence="11">Involved in the biosynthesis of isoprenoids. Catalyzes the 1,3-allylic rearrangement of the homoallylic substrate isopentenyl (IPP) to its allylic isomer, dimethylallyl diphosphate (DMAPP).</text>
</comment>
<dbReference type="SUPFAM" id="SSF51395">
    <property type="entry name" value="FMN-linked oxidoreductases"/>
    <property type="match status" value="1"/>
</dbReference>
<keyword evidence="9 11" id="KW-0413">Isomerase</keyword>
<evidence type="ECO:0000256" key="10">
    <source>
        <dbReference type="ARBA" id="ARBA00025810"/>
    </source>
</evidence>
<evidence type="ECO:0000259" key="12">
    <source>
        <dbReference type="Pfam" id="PF01070"/>
    </source>
</evidence>
<comment type="subcellular location">
    <subcellularLocation>
        <location evidence="11">Cytoplasm</location>
    </subcellularLocation>
</comment>
<dbReference type="GO" id="GO:0008299">
    <property type="term" value="P:isoprenoid biosynthetic process"/>
    <property type="evidence" value="ECO:0007669"/>
    <property type="project" value="UniProtKB-UniRule"/>
</dbReference>
<keyword evidence="14" id="KW-1185">Reference proteome</keyword>
<dbReference type="EMBL" id="FQUY01000008">
    <property type="protein sequence ID" value="SHE92188.1"/>
    <property type="molecule type" value="Genomic_DNA"/>
</dbReference>
<evidence type="ECO:0000256" key="8">
    <source>
        <dbReference type="ARBA" id="ARBA00023229"/>
    </source>
</evidence>
<name>A0A1M4XFE3_9FIRM</name>
<keyword evidence="3 11" id="KW-0285">Flavoprotein</keyword>
<dbReference type="Proteomes" id="UP000184148">
    <property type="component" value="Unassembled WGS sequence"/>
</dbReference>
<feature type="domain" description="FMN-dependent dehydrogenase" evidence="12">
    <location>
        <begin position="167"/>
        <end position="321"/>
    </location>
</feature>
<gene>
    <name evidence="11" type="primary">fni</name>
    <name evidence="13" type="ORF">SAMN02745133_01433</name>
</gene>
<dbReference type="GO" id="GO:0000287">
    <property type="term" value="F:magnesium ion binding"/>
    <property type="evidence" value="ECO:0007669"/>
    <property type="project" value="UniProtKB-UniRule"/>
</dbReference>
<dbReference type="RefSeq" id="WP_073237899.1">
    <property type="nucleotide sequence ID" value="NZ_FQUY01000008.1"/>
</dbReference>
<dbReference type="CDD" id="cd02811">
    <property type="entry name" value="IDI-2_FMN"/>
    <property type="match status" value="1"/>
</dbReference>
<dbReference type="InterPro" id="IPR013785">
    <property type="entry name" value="Aldolase_TIM"/>
</dbReference>
<dbReference type="InterPro" id="IPR011179">
    <property type="entry name" value="IPdP_isomerase"/>
</dbReference>
<dbReference type="AlphaFoldDB" id="A0A1M4XFE3"/>
<feature type="binding site" evidence="11">
    <location>
        <position position="213"/>
    </location>
    <ligand>
        <name>FMN</name>
        <dbReference type="ChEBI" id="CHEBI:58210"/>
    </ligand>
</feature>
<evidence type="ECO:0000256" key="7">
    <source>
        <dbReference type="ARBA" id="ARBA00022857"/>
    </source>
</evidence>
<keyword evidence="8 11" id="KW-0414">Isoprene biosynthesis</keyword>
<dbReference type="InterPro" id="IPR000262">
    <property type="entry name" value="FMN-dep_DH"/>
</dbReference>
<dbReference type="GO" id="GO:0005737">
    <property type="term" value="C:cytoplasm"/>
    <property type="evidence" value="ECO:0007669"/>
    <property type="project" value="UniProtKB-SubCell"/>
</dbReference>
<feature type="binding site" evidence="11">
    <location>
        <position position="183"/>
    </location>
    <ligand>
        <name>FMN</name>
        <dbReference type="ChEBI" id="CHEBI:58210"/>
    </ligand>
</feature>
<evidence type="ECO:0000313" key="14">
    <source>
        <dbReference type="Proteomes" id="UP000184148"/>
    </source>
</evidence>
<dbReference type="STRING" id="1121429.SAMN02745133_01433"/>
<protein>
    <recommendedName>
        <fullName evidence="11">Isopentenyl-diphosphate delta-isomerase</fullName>
        <shortName evidence="11">IPP isomerase</shortName>
        <ecNumber evidence="11">5.3.3.2</ecNumber>
    </recommendedName>
    <alternativeName>
        <fullName evidence="11">Isopentenyl diphosphate:dimethylallyl diphosphate isomerase</fullName>
    </alternativeName>
    <alternativeName>
        <fullName evidence="11">Isopentenyl pyrophosphate isomerase</fullName>
    </alternativeName>
    <alternativeName>
        <fullName evidence="11">Type 2 isopentenyl diphosphate isomerase</fullName>
        <shortName evidence="11">IDI-2</shortName>
    </alternativeName>
</protein>
<comment type="cofactor">
    <cofactor evidence="11">
        <name>NADPH</name>
        <dbReference type="ChEBI" id="CHEBI:57783"/>
    </cofactor>
</comment>
<dbReference type="PANTHER" id="PTHR43665:SF1">
    <property type="entry name" value="ISOPENTENYL-DIPHOSPHATE DELTA-ISOMERASE"/>
    <property type="match status" value="1"/>
</dbReference>
<reference evidence="14" key="1">
    <citation type="submission" date="2016-11" db="EMBL/GenBank/DDBJ databases">
        <authorList>
            <person name="Varghese N."/>
            <person name="Submissions S."/>
        </authorList>
    </citation>
    <scope>NUCLEOTIDE SEQUENCE [LARGE SCALE GENOMIC DNA]</scope>
    <source>
        <strain evidence="14">DSM 12395</strain>
    </source>
</reference>
<feature type="binding site" evidence="11">
    <location>
        <position position="121"/>
    </location>
    <ligand>
        <name>FMN</name>
        <dbReference type="ChEBI" id="CHEBI:58210"/>
    </ligand>
</feature>
<dbReference type="NCBIfam" id="TIGR02151">
    <property type="entry name" value="IPP_isom_2"/>
    <property type="match status" value="1"/>
</dbReference>
<comment type="cofactor">
    <cofactor evidence="1 11">
        <name>FMN</name>
        <dbReference type="ChEBI" id="CHEBI:58210"/>
    </cofactor>
</comment>
<accession>A0A1M4XFE3</accession>
<feature type="binding site" evidence="11">
    <location>
        <begin position="278"/>
        <end position="279"/>
    </location>
    <ligand>
        <name>FMN</name>
        <dbReference type="ChEBI" id="CHEBI:58210"/>
    </ligand>
</feature>
<evidence type="ECO:0000256" key="6">
    <source>
        <dbReference type="ARBA" id="ARBA00022842"/>
    </source>
</evidence>
<comment type="subunit">
    <text evidence="10 11">Homooctamer. Dimer of tetramers.</text>
</comment>
<evidence type="ECO:0000256" key="1">
    <source>
        <dbReference type="ARBA" id="ARBA00001917"/>
    </source>
</evidence>
<evidence type="ECO:0000256" key="3">
    <source>
        <dbReference type="ARBA" id="ARBA00022630"/>
    </source>
</evidence>